<keyword evidence="1" id="KW-0732">Signal</keyword>
<protein>
    <submittedName>
        <fullName evidence="3">Secreted protein</fullName>
    </submittedName>
</protein>
<dbReference type="WBParaSite" id="ACAC_0000080101-mRNA-1">
    <property type="protein sequence ID" value="ACAC_0000080101-mRNA-1"/>
    <property type="gene ID" value="ACAC_0000080101"/>
</dbReference>
<evidence type="ECO:0000256" key="1">
    <source>
        <dbReference type="SAM" id="SignalP"/>
    </source>
</evidence>
<evidence type="ECO:0000313" key="3">
    <source>
        <dbReference type="WBParaSite" id="ACAC_0000080101-mRNA-1"/>
    </source>
</evidence>
<reference evidence="3" key="2">
    <citation type="submission" date="2016-04" db="UniProtKB">
        <authorList>
            <consortium name="WormBaseParasite"/>
        </authorList>
    </citation>
    <scope>IDENTIFICATION</scope>
</reference>
<proteinExistence type="predicted"/>
<dbReference type="AlphaFoldDB" id="A0A158P6B2"/>
<accession>A0A158P6B2</accession>
<sequence>MLRAVTLTLLLLAATTYAGVLDDISSKAAEVGDFFSKQFNNIKDLFAGNQSELEKNIEKVKELLTGIKEKMKVARDGAGKFEENSSKWQEMLSNIFQKGGLDNVLKLLNMKSSSPQCITIAAMMAPIVLTLIH</sequence>
<evidence type="ECO:0000313" key="2">
    <source>
        <dbReference type="Proteomes" id="UP000035642"/>
    </source>
</evidence>
<name>A0A158P6B2_ANGCA</name>
<organism evidence="2 3">
    <name type="scientific">Angiostrongylus cantonensis</name>
    <name type="common">Rat lungworm</name>
    <dbReference type="NCBI Taxonomy" id="6313"/>
    <lineage>
        <taxon>Eukaryota</taxon>
        <taxon>Metazoa</taxon>
        <taxon>Ecdysozoa</taxon>
        <taxon>Nematoda</taxon>
        <taxon>Chromadorea</taxon>
        <taxon>Rhabditida</taxon>
        <taxon>Rhabditina</taxon>
        <taxon>Rhabditomorpha</taxon>
        <taxon>Strongyloidea</taxon>
        <taxon>Metastrongylidae</taxon>
        <taxon>Angiostrongylus</taxon>
    </lineage>
</organism>
<dbReference type="Proteomes" id="UP000035642">
    <property type="component" value="Unassembled WGS sequence"/>
</dbReference>
<feature type="chain" id="PRO_5007630094" evidence="1">
    <location>
        <begin position="19"/>
        <end position="133"/>
    </location>
</feature>
<reference evidence="2" key="1">
    <citation type="submission" date="2012-09" db="EMBL/GenBank/DDBJ databases">
        <authorList>
            <person name="Martin A.A."/>
        </authorList>
    </citation>
    <scope>NUCLEOTIDE SEQUENCE</scope>
</reference>
<feature type="signal peptide" evidence="1">
    <location>
        <begin position="1"/>
        <end position="18"/>
    </location>
</feature>
<keyword evidence="2" id="KW-1185">Reference proteome</keyword>